<evidence type="ECO:0000256" key="3">
    <source>
        <dbReference type="ARBA" id="ARBA00022640"/>
    </source>
</evidence>
<reference evidence="10" key="1">
    <citation type="submission" date="2014-06" db="EMBL/GenBank/DDBJ databases">
        <title>DNA barcode of Piper in Thailand.</title>
        <authorList>
            <person name="Chaveerach A."/>
            <person name="Sudmoon R."/>
            <person name="Tanee T."/>
            <person name="Sanubon A."/>
            <person name="Monkheang P."/>
        </authorList>
    </citation>
    <scope>NUCLEOTIDE SEQUENCE</scope>
</reference>
<organism evidence="10">
    <name type="scientific">Piper pilobracteatum</name>
    <dbReference type="NCBI Taxonomy" id="1546316"/>
    <lineage>
        <taxon>Eukaryota</taxon>
        <taxon>Viridiplantae</taxon>
        <taxon>Streptophyta</taxon>
        <taxon>Embryophyta</taxon>
        <taxon>Tracheophyta</taxon>
        <taxon>Spermatophyta</taxon>
        <taxon>Magnoliopsida</taxon>
        <taxon>Magnoliidae</taxon>
        <taxon>Piperales</taxon>
        <taxon>Piperaceae</taxon>
        <taxon>Piper</taxon>
    </lineage>
</organism>
<dbReference type="Pfam" id="PF01348">
    <property type="entry name" value="Intron_maturas2"/>
    <property type="match status" value="1"/>
</dbReference>
<keyword evidence="4" id="KW-0507">mRNA processing</keyword>
<dbReference type="InterPro" id="IPR024937">
    <property type="entry name" value="Domain_X"/>
</dbReference>
<dbReference type="GO" id="GO:0003723">
    <property type="term" value="F:RNA binding"/>
    <property type="evidence" value="ECO:0007669"/>
    <property type="project" value="UniProtKB-KW"/>
</dbReference>
<dbReference type="PANTHER" id="PTHR34811">
    <property type="entry name" value="MATURASE K"/>
    <property type="match status" value="1"/>
</dbReference>
<dbReference type="GO" id="GO:0006397">
    <property type="term" value="P:mRNA processing"/>
    <property type="evidence" value="ECO:0007669"/>
    <property type="project" value="UniProtKB-KW"/>
</dbReference>
<accession>A0A089VKD6</accession>
<feature type="non-terminal residue" evidence="10">
    <location>
        <position position="1"/>
    </location>
</feature>
<dbReference type="PANTHER" id="PTHR34811:SF1">
    <property type="entry name" value="MATURASE K"/>
    <property type="match status" value="1"/>
</dbReference>
<dbReference type="Pfam" id="PF01824">
    <property type="entry name" value="MatK_N"/>
    <property type="match status" value="1"/>
</dbReference>
<evidence type="ECO:0000256" key="6">
    <source>
        <dbReference type="ARBA" id="ARBA00022884"/>
    </source>
</evidence>
<geneLocation type="chloroplast" evidence="10"/>
<keyword evidence="6" id="KW-0694">RNA-binding</keyword>
<gene>
    <name evidence="10" type="primary">matK</name>
</gene>
<evidence type="ECO:0000313" key="10">
    <source>
        <dbReference type="EMBL" id="AIR76972.1"/>
    </source>
</evidence>
<evidence type="ECO:0000256" key="2">
    <source>
        <dbReference type="ARBA" id="ARBA00006621"/>
    </source>
</evidence>
<keyword evidence="5" id="KW-0819">tRNA processing</keyword>
<feature type="non-terminal residue" evidence="10">
    <location>
        <position position="265"/>
    </location>
</feature>
<comment type="similarity">
    <text evidence="2">Belongs to the intron maturase 2 family. MatK subfamily.</text>
</comment>
<dbReference type="GO" id="GO:0008033">
    <property type="term" value="P:tRNA processing"/>
    <property type="evidence" value="ECO:0007669"/>
    <property type="project" value="UniProtKB-KW"/>
</dbReference>
<keyword evidence="7 10" id="KW-0150">Chloroplast</keyword>
<dbReference type="InterPro" id="IPR024942">
    <property type="entry name" value="Maturase_MatK_N"/>
</dbReference>
<evidence type="ECO:0000256" key="4">
    <source>
        <dbReference type="ARBA" id="ARBA00022664"/>
    </source>
</evidence>
<protein>
    <submittedName>
        <fullName evidence="10">Maturase K</fullName>
    </submittedName>
</protein>
<name>A0A089VKD6_9MAGN</name>
<evidence type="ECO:0000256" key="1">
    <source>
        <dbReference type="ARBA" id="ARBA00004474"/>
    </source>
</evidence>
<dbReference type="EMBL" id="KM074018">
    <property type="protein sequence ID" value="AIR76972.1"/>
    <property type="molecule type" value="Genomic_DNA"/>
</dbReference>
<sequence length="265" mass="31610">RQEHPSLHLLRFFFHEYWHWGTPIDRKKRGSFSSPERDRLSFFLYNSPVVGGDASFLFIRQQPSPYLPISWEALLVERLFFGKKKQRVVRLCADYLKAWRWFKDPLLHDGRREGTPFLAWEATPLMKKRRKPYLDYWWRCHLYRWLLPGRVYNHQLDPRSSLFLSYVACVPRKLPVVKRQLLQKPFLMETTVNTIETIDPLVPLIDPLATEKYCNLSGHPTTKRIWADWAESARLERFGRVWGNLPHHSRGCSEKPTLDRIGRIP</sequence>
<evidence type="ECO:0000259" key="9">
    <source>
        <dbReference type="Pfam" id="PF01824"/>
    </source>
</evidence>
<feature type="domain" description="Maturase MatK N-terminal" evidence="9">
    <location>
        <begin position="2"/>
        <end position="164"/>
    </location>
</feature>
<proteinExistence type="inferred from homology"/>
<comment type="function">
    <text evidence="7">Usually encoded in the trnK tRNA gene intron. Probably assists in splicing its own and other chloroplast group II introns.</text>
</comment>
<dbReference type="GO" id="GO:0009507">
    <property type="term" value="C:chloroplast"/>
    <property type="evidence" value="ECO:0007669"/>
    <property type="project" value="InterPro"/>
</dbReference>
<evidence type="ECO:0000256" key="7">
    <source>
        <dbReference type="RuleBase" id="RU004226"/>
    </source>
</evidence>
<feature type="domain" description="Domain X" evidence="8">
    <location>
        <begin position="197"/>
        <end position="261"/>
    </location>
</feature>
<dbReference type="InterPro" id="IPR002866">
    <property type="entry name" value="Maturase_MatK"/>
</dbReference>
<evidence type="ECO:0000259" key="8">
    <source>
        <dbReference type="Pfam" id="PF01348"/>
    </source>
</evidence>
<comment type="subcellular location">
    <subcellularLocation>
        <location evidence="1">Plastid</location>
    </subcellularLocation>
</comment>
<evidence type="ECO:0000256" key="5">
    <source>
        <dbReference type="ARBA" id="ARBA00022694"/>
    </source>
</evidence>
<dbReference type="AlphaFoldDB" id="A0A089VKD6"/>
<keyword evidence="3 7" id="KW-0934">Plastid</keyword>